<gene>
    <name evidence="2" type="ORF">BJX68DRAFT_217051</name>
</gene>
<evidence type="ECO:0000313" key="2">
    <source>
        <dbReference type="EMBL" id="KAL2855646.1"/>
    </source>
</evidence>
<feature type="compositionally biased region" description="Polar residues" evidence="1">
    <location>
        <begin position="51"/>
        <end position="69"/>
    </location>
</feature>
<keyword evidence="3" id="KW-1185">Reference proteome</keyword>
<feature type="region of interest" description="Disordered" evidence="1">
    <location>
        <begin position="1"/>
        <end position="90"/>
    </location>
</feature>
<name>A0ABR4KTQ0_9EURO</name>
<evidence type="ECO:0008006" key="4">
    <source>
        <dbReference type="Google" id="ProtNLM"/>
    </source>
</evidence>
<sequence>MSHHSTPPHDRYIPEHFREPSSGNQTPFPPSSAGEGNPQSDADEPRGRTQDPGQSAATDQRSPSPNTQCDPERYVVEDSHEDGSVGPDKIDMLRVKAEKDPPLREELIRLAQYLEEYRPDMLDDTDGIGGIEHEARQDSQVRRRLLELIRLLDSKSILRRTGHWVVHYHQGDRRASAPSSIDVPPSSMPAQPPTILPPATGPVDPLSESSSAAKQVQVEESADSLQVEPASEPDSDAKQSQAEENPQQPQSSETGSQTSQVSGKEFVSDSGIQLVSQPGQTHPALQRGGGGDVRQRKRDPSPPTASKLSTDPRQTRPRQVSLSNDPFSEPSALAPSAHSVSTPEAMGMVGRCTREPQQEHSDYTSFPEPAPSETSNQPASNVGDEAKPSVSTSMRPQGARPECLRKNQPPDHSVQTDLPSGFSEGGLISVPDTPTHPRWVTSPGPIEGSQGSGNAGRDGRSGANGSNSSHSSHCSSFENSPDGVRRYSRPIKVQSPEPEAKGPPHYAPPRTTPPPRWDPSQPNDRSASPPPPQLFTGRLTRVNALGEIGQPNATQLWALPISMCAYCHGAIEEGYFSRLQIPPPVRIIDGVPDAHLERRIERGGRAAHPTQVWVRTEIRQPFGPLTVICEVCNSWFHHRCVEAYKNQAKVDSRSGLMCPRCPEPWDPQS</sequence>
<feature type="compositionally biased region" description="Polar residues" evidence="1">
    <location>
        <begin position="304"/>
        <end position="326"/>
    </location>
</feature>
<dbReference type="InterPro" id="IPR011011">
    <property type="entry name" value="Znf_FYVE_PHD"/>
</dbReference>
<feature type="compositionally biased region" description="Basic and acidic residues" evidence="1">
    <location>
        <begin position="7"/>
        <end position="19"/>
    </location>
</feature>
<feature type="compositionally biased region" description="Polar residues" evidence="1">
    <location>
        <begin position="238"/>
        <end position="262"/>
    </location>
</feature>
<accession>A0ABR4KTQ0</accession>
<feature type="compositionally biased region" description="Pro residues" evidence="1">
    <location>
        <begin position="505"/>
        <end position="517"/>
    </location>
</feature>
<evidence type="ECO:0000313" key="3">
    <source>
        <dbReference type="Proteomes" id="UP001610444"/>
    </source>
</evidence>
<dbReference type="SUPFAM" id="SSF57903">
    <property type="entry name" value="FYVE/PHD zinc finger"/>
    <property type="match status" value="1"/>
</dbReference>
<feature type="compositionally biased region" description="Low complexity" evidence="1">
    <location>
        <begin position="461"/>
        <end position="476"/>
    </location>
</feature>
<comment type="caution">
    <text evidence="2">The sequence shown here is derived from an EMBL/GenBank/DDBJ whole genome shotgun (WGS) entry which is preliminary data.</text>
</comment>
<reference evidence="2 3" key="1">
    <citation type="submission" date="2024-07" db="EMBL/GenBank/DDBJ databases">
        <title>Section-level genome sequencing and comparative genomics of Aspergillus sections Usti and Cavernicolus.</title>
        <authorList>
            <consortium name="Lawrence Berkeley National Laboratory"/>
            <person name="Nybo J.L."/>
            <person name="Vesth T.C."/>
            <person name="Theobald S."/>
            <person name="Frisvad J.C."/>
            <person name="Larsen T.O."/>
            <person name="Kjaerboelling I."/>
            <person name="Rothschild-Mancinelli K."/>
            <person name="Lyhne E.K."/>
            <person name="Kogle M.E."/>
            <person name="Barry K."/>
            <person name="Clum A."/>
            <person name="Na H."/>
            <person name="Ledsgaard L."/>
            <person name="Lin J."/>
            <person name="Lipzen A."/>
            <person name="Kuo A."/>
            <person name="Riley R."/>
            <person name="Mondo S."/>
            <person name="LaButti K."/>
            <person name="Haridas S."/>
            <person name="Pangalinan J."/>
            <person name="Salamov A.A."/>
            <person name="Simmons B.A."/>
            <person name="Magnuson J.K."/>
            <person name="Chen J."/>
            <person name="Drula E."/>
            <person name="Henrissat B."/>
            <person name="Wiebenga A."/>
            <person name="Lubbers R.J."/>
            <person name="Gomes A.C."/>
            <person name="Macurrencykelacurrency M.R."/>
            <person name="Stajich J."/>
            <person name="Grigoriev I.V."/>
            <person name="Mortensen U.H."/>
            <person name="De vries R.P."/>
            <person name="Baker S.E."/>
            <person name="Andersen M.R."/>
        </authorList>
    </citation>
    <scope>NUCLEOTIDE SEQUENCE [LARGE SCALE GENOMIC DNA]</scope>
    <source>
        <strain evidence="2 3">CBS 756.74</strain>
    </source>
</reference>
<proteinExistence type="predicted"/>
<dbReference type="GeneID" id="98153000"/>
<dbReference type="Proteomes" id="UP001610444">
    <property type="component" value="Unassembled WGS sequence"/>
</dbReference>
<dbReference type="EMBL" id="JBFXLR010000009">
    <property type="protein sequence ID" value="KAL2855646.1"/>
    <property type="molecule type" value="Genomic_DNA"/>
</dbReference>
<feature type="compositionally biased region" description="Polar residues" evidence="1">
    <location>
        <begin position="270"/>
        <end position="280"/>
    </location>
</feature>
<protein>
    <recommendedName>
        <fullName evidence="4">Zinc finger PHD-type domain-containing protein</fullName>
    </recommendedName>
</protein>
<feature type="compositionally biased region" description="Basic and acidic residues" evidence="1">
    <location>
        <begin position="352"/>
        <end position="362"/>
    </location>
</feature>
<evidence type="ECO:0000256" key="1">
    <source>
        <dbReference type="SAM" id="MobiDB-lite"/>
    </source>
</evidence>
<feature type="region of interest" description="Disordered" evidence="1">
    <location>
        <begin position="172"/>
        <end position="534"/>
    </location>
</feature>
<dbReference type="RefSeq" id="XP_070902053.1">
    <property type="nucleotide sequence ID" value="XM_071037836.1"/>
</dbReference>
<organism evidence="2 3">
    <name type="scientific">Aspergillus pseudodeflectus</name>
    <dbReference type="NCBI Taxonomy" id="176178"/>
    <lineage>
        <taxon>Eukaryota</taxon>
        <taxon>Fungi</taxon>
        <taxon>Dikarya</taxon>
        <taxon>Ascomycota</taxon>
        <taxon>Pezizomycotina</taxon>
        <taxon>Eurotiomycetes</taxon>
        <taxon>Eurotiomycetidae</taxon>
        <taxon>Eurotiales</taxon>
        <taxon>Aspergillaceae</taxon>
        <taxon>Aspergillus</taxon>
        <taxon>Aspergillus subgen. Nidulantes</taxon>
    </lineage>
</organism>
<feature type="compositionally biased region" description="Basic and acidic residues" evidence="1">
    <location>
        <begin position="70"/>
        <end position="90"/>
    </location>
</feature>
<dbReference type="Gene3D" id="3.30.40.10">
    <property type="entry name" value="Zinc/RING finger domain, C3HC4 (zinc finger)"/>
    <property type="match status" value="1"/>
</dbReference>
<dbReference type="InterPro" id="IPR013083">
    <property type="entry name" value="Znf_RING/FYVE/PHD"/>
</dbReference>
<feature type="compositionally biased region" description="Pro residues" evidence="1">
    <location>
        <begin position="186"/>
        <end position="200"/>
    </location>
</feature>